<dbReference type="PANTHER" id="PTHR43037:SF1">
    <property type="entry name" value="BLL1128 PROTEIN"/>
    <property type="match status" value="1"/>
</dbReference>
<dbReference type="EMBL" id="OY288114">
    <property type="protein sequence ID" value="CAJ0850093.1"/>
    <property type="molecule type" value="Genomic_DNA"/>
</dbReference>
<name>A0AA48LY42_9ZZZZ</name>
<dbReference type="Gene3D" id="3.40.50.1820">
    <property type="entry name" value="alpha/beta hydrolase"/>
    <property type="match status" value="1"/>
</dbReference>
<protein>
    <recommendedName>
        <fullName evidence="5">Esterase</fullName>
    </recommendedName>
</protein>
<evidence type="ECO:0000256" key="3">
    <source>
        <dbReference type="SAM" id="MobiDB-lite"/>
    </source>
</evidence>
<dbReference type="GO" id="GO:0005576">
    <property type="term" value="C:extracellular region"/>
    <property type="evidence" value="ECO:0007669"/>
    <property type="project" value="InterPro"/>
</dbReference>
<dbReference type="SUPFAM" id="SSF53474">
    <property type="entry name" value="alpha/beta-Hydrolases"/>
    <property type="match status" value="1"/>
</dbReference>
<evidence type="ECO:0000256" key="2">
    <source>
        <dbReference type="ARBA" id="ARBA00022801"/>
    </source>
</evidence>
<dbReference type="PANTHER" id="PTHR43037">
    <property type="entry name" value="UNNAMED PRODUCT-RELATED"/>
    <property type="match status" value="1"/>
</dbReference>
<gene>
    <name evidence="4" type="ORF">AMST5_00220</name>
</gene>
<proteinExistence type="predicted"/>
<accession>A0AA48LY42</accession>
<dbReference type="InterPro" id="IPR010126">
    <property type="entry name" value="Esterase_phb"/>
</dbReference>
<dbReference type="NCBIfam" id="TIGR01840">
    <property type="entry name" value="esterase_phb"/>
    <property type="match status" value="1"/>
</dbReference>
<evidence type="ECO:0000313" key="4">
    <source>
        <dbReference type="EMBL" id="CAJ0850093.1"/>
    </source>
</evidence>
<dbReference type="InterPro" id="IPR050955">
    <property type="entry name" value="Plant_Biomass_Hydrol_Est"/>
</dbReference>
<dbReference type="AlphaFoldDB" id="A0AA48LY42"/>
<sequence>METPLGVAIEEAMRLAREQDPTEATRVLLQRLSGNRLPDSGAPGAEASTTRVRAPLAESLARLRSGELPNFGLSADALARLGKRPTVHVPEGASYLSRTFSCQAGVRPYKVYVPSRSRGARAPLILMLHGCTQNADDFAVGTGMNLLAEQHGFIVAYPEQPMTANQLGCWNWFSEKDQRRDSGEPSIIAGLTRFLISEMNLDHERVFVAGLSAGGAMADVMSVSYPDLYAAAGIHSGLAYGVAKDQASAFVAMSGKSSDRHPRRANIRARTVIFHGKSDAKVHPSNADHILSEARAGVSGIYRESTHRGTSNGLEYDRTVVVDARGVSQLEYWAIDGLGHAWSGGSRDGSHTEQRGPDASREMLRFFLEG</sequence>
<dbReference type="Pfam" id="PF10503">
    <property type="entry name" value="Esterase_PHB"/>
    <property type="match status" value="1"/>
</dbReference>
<dbReference type="InterPro" id="IPR029058">
    <property type="entry name" value="AB_hydrolase_fold"/>
</dbReference>
<keyword evidence="1" id="KW-0732">Signal</keyword>
<reference evidence="4" key="1">
    <citation type="submission" date="2023-07" db="EMBL/GenBank/DDBJ databases">
        <authorList>
            <person name="Pelsma A.J. K."/>
        </authorList>
    </citation>
    <scope>NUCLEOTIDE SEQUENCE</scope>
</reference>
<keyword evidence="2" id="KW-0378">Hydrolase</keyword>
<dbReference type="GO" id="GO:0016787">
    <property type="term" value="F:hydrolase activity"/>
    <property type="evidence" value="ECO:0007669"/>
    <property type="project" value="UniProtKB-KW"/>
</dbReference>
<feature type="region of interest" description="Disordered" evidence="3">
    <location>
        <begin position="32"/>
        <end position="51"/>
    </location>
</feature>
<evidence type="ECO:0000256" key="1">
    <source>
        <dbReference type="ARBA" id="ARBA00022729"/>
    </source>
</evidence>
<organism evidence="4">
    <name type="scientific">freshwater sediment metagenome</name>
    <dbReference type="NCBI Taxonomy" id="556182"/>
    <lineage>
        <taxon>unclassified sequences</taxon>
        <taxon>metagenomes</taxon>
        <taxon>ecological metagenomes</taxon>
    </lineage>
</organism>
<evidence type="ECO:0008006" key="5">
    <source>
        <dbReference type="Google" id="ProtNLM"/>
    </source>
</evidence>